<protein>
    <submittedName>
        <fullName evidence="1">Unannotated protein</fullName>
    </submittedName>
</protein>
<dbReference type="AlphaFoldDB" id="A0A6J6CG24"/>
<gene>
    <name evidence="1" type="ORF">UFOPK1506_00323</name>
</gene>
<organism evidence="1">
    <name type="scientific">freshwater metagenome</name>
    <dbReference type="NCBI Taxonomy" id="449393"/>
    <lineage>
        <taxon>unclassified sequences</taxon>
        <taxon>metagenomes</taxon>
        <taxon>ecological metagenomes</taxon>
    </lineage>
</organism>
<proteinExistence type="predicted"/>
<sequence length="525" mass="57128">MRTLLLSFAMATLLAQASFAGEVFDPGSLAPQRDQFAFVVSNTAVPAVTLLSVQPPGVDEIGVRGEWLNCYSTSDPACALKTRTWSGPGDQGVIGWSVLPICDSQASENCIEKFEIAYDGANFAGAKFLRTLAGGLSIPSDPTFNYVGGGTTSIWDDSTLANSKKQSYMTNFIYSSFYDPSTKKFNVSNISLSIVPVKEVSGAYKAPVMDRNLPANNRISFGPRGSVWSEDGVIGVATDFPSTSKFRLTVRSTNQVTGWFKARLKDPAIDIKKYSEDNNKVVIEGEPVSVPTFVYTKFKSEFNTKENKWWQNNGQSNSTTGAGADQQDIFEYLDYFRPLVNDRAAGFNTLWTVNSTNWGNQNKCLMDPSRVVGIVSTNAMGFNGNSPSYKDGTLNYQVAGMHYMPDGKSLVEGTYDLLIRSDAARCLYGFSNAPIQASISVTGEADQKVATTSMTEGNGWIKLSAYGFTFSDPTISVKLSQAKSQEKVQGNVQVKKNSTITCKKGKITKKVTGESPKCPAGYKKR</sequence>
<evidence type="ECO:0000313" key="1">
    <source>
        <dbReference type="EMBL" id="CAB4549133.1"/>
    </source>
</evidence>
<name>A0A6J6CG24_9ZZZZ</name>
<accession>A0A6J6CG24</accession>
<dbReference type="EMBL" id="CAEZSV010000038">
    <property type="protein sequence ID" value="CAB4549133.1"/>
    <property type="molecule type" value="Genomic_DNA"/>
</dbReference>
<reference evidence="1" key="1">
    <citation type="submission" date="2020-05" db="EMBL/GenBank/DDBJ databases">
        <authorList>
            <person name="Chiriac C."/>
            <person name="Salcher M."/>
            <person name="Ghai R."/>
            <person name="Kavagutti S V."/>
        </authorList>
    </citation>
    <scope>NUCLEOTIDE SEQUENCE</scope>
</reference>